<evidence type="ECO:0000256" key="9">
    <source>
        <dbReference type="SAM" id="MobiDB-lite"/>
    </source>
</evidence>
<dbReference type="InterPro" id="IPR001289">
    <property type="entry name" value="NFYA"/>
</dbReference>
<feature type="region of interest" description="Disordered" evidence="9">
    <location>
        <begin position="45"/>
        <end position="86"/>
    </location>
</feature>
<comment type="similarity">
    <text evidence="8">Belongs to the NFYA/HAP2 subunit family.</text>
</comment>
<evidence type="ECO:0000256" key="5">
    <source>
        <dbReference type="ARBA" id="ARBA00023163"/>
    </source>
</evidence>
<comment type="subcellular location">
    <subcellularLocation>
        <location evidence="1 8">Nucleus</location>
    </subcellularLocation>
</comment>
<reference evidence="10" key="1">
    <citation type="submission" date="2019-10" db="EMBL/GenBank/DDBJ databases">
        <authorList>
            <person name="Zhang R."/>
            <person name="Pan Y."/>
            <person name="Wang J."/>
            <person name="Ma R."/>
            <person name="Yu S."/>
        </authorList>
    </citation>
    <scope>NUCLEOTIDE SEQUENCE</scope>
    <source>
        <strain evidence="10">LA-IB0</strain>
        <tissue evidence="10">Leaf</tissue>
    </source>
</reference>
<dbReference type="InterPro" id="IPR018362">
    <property type="entry name" value="CCAAT-binding_factor_CS"/>
</dbReference>
<dbReference type="Proteomes" id="UP000826271">
    <property type="component" value="Unassembled WGS sequence"/>
</dbReference>
<dbReference type="Pfam" id="PF02045">
    <property type="entry name" value="CBFB_NFYA"/>
    <property type="match status" value="1"/>
</dbReference>
<proteinExistence type="inferred from homology"/>
<dbReference type="GO" id="GO:0016602">
    <property type="term" value="C:CCAAT-binding factor complex"/>
    <property type="evidence" value="ECO:0007669"/>
    <property type="project" value="InterPro"/>
</dbReference>
<dbReference type="PROSITE" id="PS00686">
    <property type="entry name" value="NFYA_HAP2_1"/>
    <property type="match status" value="1"/>
</dbReference>
<organism evidence="10 11">
    <name type="scientific">Buddleja alternifolia</name>
    <dbReference type="NCBI Taxonomy" id="168488"/>
    <lineage>
        <taxon>Eukaryota</taxon>
        <taxon>Viridiplantae</taxon>
        <taxon>Streptophyta</taxon>
        <taxon>Embryophyta</taxon>
        <taxon>Tracheophyta</taxon>
        <taxon>Spermatophyta</taxon>
        <taxon>Magnoliopsida</taxon>
        <taxon>eudicotyledons</taxon>
        <taxon>Gunneridae</taxon>
        <taxon>Pentapetalae</taxon>
        <taxon>asterids</taxon>
        <taxon>lamiids</taxon>
        <taxon>Lamiales</taxon>
        <taxon>Scrophulariaceae</taxon>
        <taxon>Buddlejeae</taxon>
        <taxon>Buddleja</taxon>
    </lineage>
</organism>
<evidence type="ECO:0000256" key="8">
    <source>
        <dbReference type="RuleBase" id="RU367155"/>
    </source>
</evidence>
<comment type="function">
    <text evidence="8">Component of the sequence-specific heterotrimeric transcription factor (NF-Y) which specifically recognizes a 5'-CCAAT-3' box motif found in the promoters of its target genes.</text>
</comment>
<comment type="subunit">
    <text evidence="7">Heterotrimeric transcription factor composed of three components, NF-YA, NF-YB and NF-YC. NF-YB and NF-YC must interact and dimerize for NF-YA association and DNA binding.</text>
</comment>
<dbReference type="EMBL" id="WHWC01000002">
    <property type="protein sequence ID" value="KAG8388997.1"/>
    <property type="molecule type" value="Genomic_DNA"/>
</dbReference>
<feature type="compositionally biased region" description="Low complexity" evidence="9">
    <location>
        <begin position="237"/>
        <end position="252"/>
    </location>
</feature>
<dbReference type="AlphaFoldDB" id="A0AAV6Y9X1"/>
<feature type="compositionally biased region" description="Polar residues" evidence="9">
    <location>
        <begin position="281"/>
        <end position="305"/>
    </location>
</feature>
<keyword evidence="5 8" id="KW-0804">Transcription</keyword>
<dbReference type="PRINTS" id="PR00616">
    <property type="entry name" value="CCAATSUBUNTB"/>
</dbReference>
<accession>A0AAV6Y9X1</accession>
<keyword evidence="4" id="KW-0010">Activator</keyword>
<evidence type="ECO:0000256" key="1">
    <source>
        <dbReference type="ARBA" id="ARBA00004123"/>
    </source>
</evidence>
<gene>
    <name evidence="10" type="ORF">BUALT_Bualt02G0183600</name>
</gene>
<keyword evidence="2 8" id="KW-0805">Transcription regulation</keyword>
<dbReference type="Gene3D" id="6.10.250.2430">
    <property type="match status" value="1"/>
</dbReference>
<evidence type="ECO:0000256" key="6">
    <source>
        <dbReference type="ARBA" id="ARBA00023242"/>
    </source>
</evidence>
<keyword evidence="11" id="KW-1185">Reference proteome</keyword>
<sequence length="314" mass="34258">MHSKSKSVNQGGPNLYNATNSSVCSDHWWNSTGYSTFSPAMMRGNASDSSSLDQSADGQSQSEGGINEEDDDTPKQSPSAIPLQPGRNYQREDANLQQVPPTLHPRNDGSLTQPPQLELVGHSVAYGSNPYDPFYGGMMAAYGQPLVPPHLYDMMHHTRVPLPLEMAQEPVYVNAKQYHGILRRRQSRAKAEIERKLIKSRKPYLHESRHQHALRRQRGSGGRFAKKSDGDTSKTTGSGSAISSQSISSSGSEPFLSDPNGAKAPEAYSTDVGIFRKHNNLQEQANQAHSGKTSGEGPTSSQKWGPSNRALAMQ</sequence>
<evidence type="ECO:0000256" key="3">
    <source>
        <dbReference type="ARBA" id="ARBA00023125"/>
    </source>
</evidence>
<dbReference type="PANTHER" id="PTHR12632">
    <property type="entry name" value="TRANSCRIPTION FACTOR NF-Y ALPHA-RELATED"/>
    <property type="match status" value="1"/>
</dbReference>
<evidence type="ECO:0000256" key="7">
    <source>
        <dbReference type="ARBA" id="ARBA00025911"/>
    </source>
</evidence>
<protein>
    <recommendedName>
        <fullName evidence="8">Nuclear transcription factor Y subunit</fullName>
    </recommendedName>
</protein>
<feature type="region of interest" description="Disordered" evidence="9">
    <location>
        <begin position="200"/>
        <end position="314"/>
    </location>
</feature>
<evidence type="ECO:0000313" key="11">
    <source>
        <dbReference type="Proteomes" id="UP000826271"/>
    </source>
</evidence>
<evidence type="ECO:0000256" key="4">
    <source>
        <dbReference type="ARBA" id="ARBA00023159"/>
    </source>
</evidence>
<keyword evidence="3 8" id="KW-0238">DNA-binding</keyword>
<evidence type="ECO:0000313" key="10">
    <source>
        <dbReference type="EMBL" id="KAG8388997.1"/>
    </source>
</evidence>
<keyword evidence="6 8" id="KW-0539">Nucleus</keyword>
<comment type="caution">
    <text evidence="10">The sequence shown here is derived from an EMBL/GenBank/DDBJ whole genome shotgun (WGS) entry which is preliminary data.</text>
</comment>
<feature type="compositionally biased region" description="Low complexity" evidence="9">
    <location>
        <begin position="47"/>
        <end position="62"/>
    </location>
</feature>
<dbReference type="PROSITE" id="PS51152">
    <property type="entry name" value="NFYA_HAP2_2"/>
    <property type="match status" value="1"/>
</dbReference>
<dbReference type="GO" id="GO:0003700">
    <property type="term" value="F:DNA-binding transcription factor activity"/>
    <property type="evidence" value="ECO:0007669"/>
    <property type="project" value="UniProtKB-UniRule"/>
</dbReference>
<dbReference type="GO" id="GO:0003677">
    <property type="term" value="F:DNA binding"/>
    <property type="evidence" value="ECO:0007669"/>
    <property type="project" value="UniProtKB-KW"/>
</dbReference>
<dbReference type="SMART" id="SM00521">
    <property type="entry name" value="CBF"/>
    <property type="match status" value="1"/>
</dbReference>
<name>A0AAV6Y9X1_9LAMI</name>
<evidence type="ECO:0000256" key="2">
    <source>
        <dbReference type="ARBA" id="ARBA00023015"/>
    </source>
</evidence>